<name>A0A512PLN4_9LACO</name>
<proteinExistence type="predicted"/>
<feature type="transmembrane region" description="Helical" evidence="1">
    <location>
        <begin position="269"/>
        <end position="294"/>
    </location>
</feature>
<dbReference type="InterPro" id="IPR001173">
    <property type="entry name" value="Glyco_trans_2-like"/>
</dbReference>
<dbReference type="InterPro" id="IPR050256">
    <property type="entry name" value="Glycosyltransferase_2"/>
</dbReference>
<dbReference type="Pfam" id="PF00535">
    <property type="entry name" value="Glycos_transf_2"/>
    <property type="match status" value="1"/>
</dbReference>
<dbReference type="GO" id="GO:0005886">
    <property type="term" value="C:plasma membrane"/>
    <property type="evidence" value="ECO:0007669"/>
    <property type="project" value="TreeGrafter"/>
</dbReference>
<dbReference type="STRING" id="1423795.FD12_GL001820"/>
<dbReference type="PANTHER" id="PTHR48090">
    <property type="entry name" value="UNDECAPRENYL-PHOSPHATE 4-DEOXY-4-FORMAMIDO-L-ARABINOSE TRANSFERASE-RELATED"/>
    <property type="match status" value="1"/>
</dbReference>
<dbReference type="AlphaFoldDB" id="A0A512PLN4"/>
<sequence length="313" mass="35864">MTLISLVIPCYNEQESIPIYFKTVATILNDFQKEYPMYEWEYWFINDGSNDSTKNELTKLNVEHPQTVHYIDFSRNFGKEAALLAGLAQAKGEYVCVMDVDLQDPPELIPQMIRTLATTDNDIVTAQRIDRTSEPKIRSFLADEFYAVMNHISKVKIAAGSRDFRMMKRPVITAILSMPEYNRFSKGIFSWIGFKTKILEYRHRDRVAGKTHWSMKQLFAYSMEGIMDFSNVPLAIATWLGILLLTSSLAGLTTIFIQAAFFHTVVANWLGYTLVIALIGGVQLSYLGVVGDYIGKIYLETKQRPHYIIRDKH</sequence>
<gene>
    <name evidence="3" type="ORF">LRA02_09840</name>
</gene>
<keyword evidence="1" id="KW-1133">Transmembrane helix</keyword>
<dbReference type="CDD" id="cd04187">
    <property type="entry name" value="DPM1_like_bac"/>
    <property type="match status" value="1"/>
</dbReference>
<dbReference type="OrthoDB" id="9807778at2"/>
<feature type="domain" description="Glycosyltransferase 2-like" evidence="2">
    <location>
        <begin position="5"/>
        <end position="172"/>
    </location>
</feature>
<reference evidence="3 4" key="1">
    <citation type="submission" date="2019-07" db="EMBL/GenBank/DDBJ databases">
        <title>Whole genome shotgun sequence of Lactobacillus rapi NBRC 109618.</title>
        <authorList>
            <person name="Hosoyama A."/>
            <person name="Uohara A."/>
            <person name="Ohji S."/>
            <person name="Ichikawa N."/>
        </authorList>
    </citation>
    <scope>NUCLEOTIDE SEQUENCE [LARGE SCALE GENOMIC DNA]</scope>
    <source>
        <strain evidence="3 4">NBRC 109618</strain>
    </source>
</reference>
<evidence type="ECO:0000313" key="3">
    <source>
        <dbReference type="EMBL" id="GEP72116.1"/>
    </source>
</evidence>
<accession>A0A512PLN4</accession>
<protein>
    <submittedName>
        <fullName evidence="3">Bactoprenol glucosyl transferase</fullName>
    </submittedName>
</protein>
<dbReference type="Proteomes" id="UP000321569">
    <property type="component" value="Unassembled WGS sequence"/>
</dbReference>
<dbReference type="Gene3D" id="3.90.550.10">
    <property type="entry name" value="Spore Coat Polysaccharide Biosynthesis Protein SpsA, Chain A"/>
    <property type="match status" value="1"/>
</dbReference>
<dbReference type="RefSeq" id="WP_054747802.1">
    <property type="nucleotide sequence ID" value="NZ_BKAM01000009.1"/>
</dbReference>
<keyword evidence="3" id="KW-0808">Transferase</keyword>
<evidence type="ECO:0000259" key="2">
    <source>
        <dbReference type="Pfam" id="PF00535"/>
    </source>
</evidence>
<dbReference type="GO" id="GO:0016740">
    <property type="term" value="F:transferase activity"/>
    <property type="evidence" value="ECO:0007669"/>
    <property type="project" value="UniProtKB-KW"/>
</dbReference>
<keyword evidence="1" id="KW-0472">Membrane</keyword>
<comment type="caution">
    <text evidence="3">The sequence shown here is derived from an EMBL/GenBank/DDBJ whole genome shotgun (WGS) entry which is preliminary data.</text>
</comment>
<dbReference type="PANTHER" id="PTHR48090:SF8">
    <property type="entry name" value="GLYCOSYLTRANSFERASE CSBB-RELATED"/>
    <property type="match status" value="1"/>
</dbReference>
<evidence type="ECO:0000313" key="4">
    <source>
        <dbReference type="Proteomes" id="UP000321569"/>
    </source>
</evidence>
<dbReference type="SUPFAM" id="SSF53448">
    <property type="entry name" value="Nucleotide-diphospho-sugar transferases"/>
    <property type="match status" value="1"/>
</dbReference>
<evidence type="ECO:0000256" key="1">
    <source>
        <dbReference type="SAM" id="Phobius"/>
    </source>
</evidence>
<keyword evidence="1" id="KW-0812">Transmembrane</keyword>
<dbReference type="EMBL" id="BKAM01000009">
    <property type="protein sequence ID" value="GEP72116.1"/>
    <property type="molecule type" value="Genomic_DNA"/>
</dbReference>
<dbReference type="InterPro" id="IPR029044">
    <property type="entry name" value="Nucleotide-diphossugar_trans"/>
</dbReference>
<organism evidence="3 4">
    <name type="scientific">Lentilactobacillus rapi</name>
    <dbReference type="NCBI Taxonomy" id="481723"/>
    <lineage>
        <taxon>Bacteria</taxon>
        <taxon>Bacillati</taxon>
        <taxon>Bacillota</taxon>
        <taxon>Bacilli</taxon>
        <taxon>Lactobacillales</taxon>
        <taxon>Lactobacillaceae</taxon>
        <taxon>Lentilactobacillus</taxon>
    </lineage>
</organism>
<feature type="transmembrane region" description="Helical" evidence="1">
    <location>
        <begin position="232"/>
        <end position="257"/>
    </location>
</feature>